<dbReference type="AlphaFoldDB" id="A0A1M6HC67"/>
<keyword evidence="1" id="KW-0472">Membrane</keyword>
<dbReference type="OrthoDB" id="1911361at2"/>
<keyword evidence="1" id="KW-0812">Transmembrane</keyword>
<feature type="domain" description="CAAX prenyl protease 2/Lysostaphin resistance protein A-like" evidence="2">
    <location>
        <begin position="117"/>
        <end position="206"/>
    </location>
</feature>
<accession>A0A1M6HC67</accession>
<feature type="transmembrane region" description="Helical" evidence="1">
    <location>
        <begin position="41"/>
        <end position="60"/>
    </location>
</feature>
<feature type="transmembrane region" description="Helical" evidence="1">
    <location>
        <begin position="117"/>
        <end position="139"/>
    </location>
</feature>
<name>A0A1M6HC67_9CLOT</name>
<proteinExistence type="predicted"/>
<dbReference type="EMBL" id="FQZO01000003">
    <property type="protein sequence ID" value="SHJ19771.1"/>
    <property type="molecule type" value="Genomic_DNA"/>
</dbReference>
<reference evidence="3 4" key="1">
    <citation type="submission" date="2016-11" db="EMBL/GenBank/DDBJ databases">
        <authorList>
            <person name="Jaros S."/>
            <person name="Januszkiewicz K."/>
            <person name="Wedrychowicz H."/>
        </authorList>
    </citation>
    <scope>NUCLEOTIDE SEQUENCE [LARGE SCALE GENOMIC DNA]</scope>
    <source>
        <strain evidence="3 4">DSM 21864</strain>
    </source>
</reference>
<feature type="transmembrane region" description="Helical" evidence="1">
    <location>
        <begin position="178"/>
        <end position="203"/>
    </location>
</feature>
<dbReference type="RefSeq" id="WP_073006910.1">
    <property type="nucleotide sequence ID" value="NZ_FQZO01000003.1"/>
</dbReference>
<dbReference type="GO" id="GO:0006508">
    <property type="term" value="P:proteolysis"/>
    <property type="evidence" value="ECO:0007669"/>
    <property type="project" value="UniProtKB-KW"/>
</dbReference>
<evidence type="ECO:0000259" key="2">
    <source>
        <dbReference type="Pfam" id="PF02517"/>
    </source>
</evidence>
<gene>
    <name evidence="3" type="ORF">SAMN05444401_2466</name>
</gene>
<dbReference type="GO" id="GO:0004175">
    <property type="term" value="F:endopeptidase activity"/>
    <property type="evidence" value="ECO:0007669"/>
    <property type="project" value="UniProtKB-ARBA"/>
</dbReference>
<evidence type="ECO:0000313" key="4">
    <source>
        <dbReference type="Proteomes" id="UP000184080"/>
    </source>
</evidence>
<keyword evidence="1" id="KW-1133">Transmembrane helix</keyword>
<keyword evidence="3" id="KW-0645">Protease</keyword>
<sequence length="215" mass="24628">MTFLTPFLSFLIIISTSLSVIFIQSIYVITGKQEEIDSIAISKWIILYNFIIFIAIATLGDVQIYNKIPIKFNQLLFLSIPLALITFFMEIAPSILKSKIKGETIEIEVTKAWRGKTITLISLTVIIAFQEELIFRGLWFEILLNTWKVPIIITLLISSIFFAINHIAFGIEIFMEKIIAAIVFGFIYIISGNLLLVMLTHALENIFILWKFKKT</sequence>
<feature type="transmembrane region" description="Helical" evidence="1">
    <location>
        <begin position="72"/>
        <end position="96"/>
    </location>
</feature>
<dbReference type="InterPro" id="IPR003675">
    <property type="entry name" value="Rce1/LyrA-like_dom"/>
</dbReference>
<feature type="transmembrane region" description="Helical" evidence="1">
    <location>
        <begin position="151"/>
        <end position="171"/>
    </location>
</feature>
<dbReference type="STRING" id="1121298.SAMN05444401_2466"/>
<dbReference type="Pfam" id="PF02517">
    <property type="entry name" value="Rce1-like"/>
    <property type="match status" value="1"/>
</dbReference>
<protein>
    <submittedName>
        <fullName evidence="3">CAAX protease self-immunity</fullName>
    </submittedName>
</protein>
<keyword evidence="3" id="KW-0378">Hydrolase</keyword>
<organism evidence="3 4">
    <name type="scientific">Clostridium amylolyticum</name>
    <dbReference type="NCBI Taxonomy" id="1121298"/>
    <lineage>
        <taxon>Bacteria</taxon>
        <taxon>Bacillati</taxon>
        <taxon>Bacillota</taxon>
        <taxon>Clostridia</taxon>
        <taxon>Eubacteriales</taxon>
        <taxon>Clostridiaceae</taxon>
        <taxon>Clostridium</taxon>
    </lineage>
</organism>
<evidence type="ECO:0000313" key="3">
    <source>
        <dbReference type="EMBL" id="SHJ19771.1"/>
    </source>
</evidence>
<dbReference type="GO" id="GO:0080120">
    <property type="term" value="P:CAAX-box protein maturation"/>
    <property type="evidence" value="ECO:0007669"/>
    <property type="project" value="UniProtKB-ARBA"/>
</dbReference>
<feature type="transmembrane region" description="Helical" evidence="1">
    <location>
        <begin position="6"/>
        <end position="29"/>
    </location>
</feature>
<dbReference type="Proteomes" id="UP000184080">
    <property type="component" value="Unassembled WGS sequence"/>
</dbReference>
<keyword evidence="4" id="KW-1185">Reference proteome</keyword>
<evidence type="ECO:0000256" key="1">
    <source>
        <dbReference type="SAM" id="Phobius"/>
    </source>
</evidence>